<dbReference type="Proteomes" id="UP000243534">
    <property type="component" value="Unassembled WGS sequence"/>
</dbReference>
<protein>
    <submittedName>
        <fullName evidence="1">Uncharacterized protein</fullName>
    </submittedName>
</protein>
<reference evidence="1 2" key="1">
    <citation type="submission" date="2016-07" db="EMBL/GenBank/DDBJ databases">
        <authorList>
            <person name="Yuval B."/>
        </authorList>
    </citation>
    <scope>NUCLEOTIDE SEQUENCE [LARGE SCALE GENOMIC DNA]</scope>
    <source>
        <strain evidence="1 2">IL</strain>
    </source>
</reference>
<accession>A0A1E7Z1G5</accession>
<name>A0A1E7Z1G5_9GAMM</name>
<proteinExistence type="predicted"/>
<dbReference type="OrthoDB" id="6507204at2"/>
<dbReference type="RefSeq" id="WP_070134545.1">
    <property type="nucleotide sequence ID" value="NZ_LJAM02000170.1"/>
</dbReference>
<evidence type="ECO:0000313" key="2">
    <source>
        <dbReference type="Proteomes" id="UP000243534"/>
    </source>
</evidence>
<sequence>MRNFTTLAASFRMQIAKQWSIRCGLSPALAIEQVVNEAVSVGLLNEPRVLPGNTFTDWASTGKSPAWAAQAMLNLLLKSGWVPGTESEWAGVAAIQVRSGKSLPKEGYVEKLCALSPALDRLTAAGWIHAALLENEIFVYEKNARIKR</sequence>
<organism evidence="1 2">
    <name type="scientific">Candidatus Erwinia dacicola</name>
    <dbReference type="NCBI Taxonomy" id="252393"/>
    <lineage>
        <taxon>Bacteria</taxon>
        <taxon>Pseudomonadati</taxon>
        <taxon>Pseudomonadota</taxon>
        <taxon>Gammaproteobacteria</taxon>
        <taxon>Enterobacterales</taxon>
        <taxon>Erwiniaceae</taxon>
        <taxon>Erwinia</taxon>
    </lineage>
</organism>
<dbReference type="AlphaFoldDB" id="A0A1E7Z1G5"/>
<evidence type="ECO:0000313" key="1">
    <source>
        <dbReference type="EMBL" id="OFC62581.1"/>
    </source>
</evidence>
<gene>
    <name evidence="1" type="ORF">BBW68_09065</name>
</gene>
<comment type="caution">
    <text evidence="1">The sequence shown here is derived from an EMBL/GenBank/DDBJ whole genome shotgun (WGS) entry which is preliminary data.</text>
</comment>
<dbReference type="EMBL" id="MAYS01000217">
    <property type="protein sequence ID" value="OFC62581.1"/>
    <property type="molecule type" value="Genomic_DNA"/>
</dbReference>